<evidence type="ECO:0000256" key="2">
    <source>
        <dbReference type="SAM" id="MobiDB-lite"/>
    </source>
</evidence>
<dbReference type="InterPro" id="IPR023213">
    <property type="entry name" value="CAT-like_dom_sf"/>
</dbReference>
<dbReference type="Pfam" id="PF02458">
    <property type="entry name" value="Transferase"/>
    <property type="match status" value="1"/>
</dbReference>
<feature type="region of interest" description="Disordered" evidence="2">
    <location>
        <begin position="338"/>
        <end position="405"/>
    </location>
</feature>
<organism evidence="3 4">
    <name type="scientific">Coemansia biformis</name>
    <dbReference type="NCBI Taxonomy" id="1286918"/>
    <lineage>
        <taxon>Eukaryota</taxon>
        <taxon>Fungi</taxon>
        <taxon>Fungi incertae sedis</taxon>
        <taxon>Zoopagomycota</taxon>
        <taxon>Kickxellomycotina</taxon>
        <taxon>Kickxellomycetes</taxon>
        <taxon>Kickxellales</taxon>
        <taxon>Kickxellaceae</taxon>
        <taxon>Coemansia</taxon>
    </lineage>
</organism>
<proteinExistence type="predicted"/>
<sequence>LVDSSVRDITVRLEQTQSQARDLVDTLGTEADQLREAHRQQVLLLRSRIRELQDEAQADDAKLVDTVANMLAQRRSRAEQTLGDVVAAADSHCEASATHTARLVDQSRVVETAVGESSASLLATLRTTQAGVGERLGAAQAAHGEAAAAHAELVEAHATRLGQQLNAVGPDAVGRAQADVTGAVGLARRAVDEACQGAEAAAAQLQQLAATGIRGAQEASDAAVHSWRMARLEMEELASVQAGERGIAAAGLERGIEQLPKTVDGAAAGVQPTPSGGMTPKRRGYRSIEQWNVTRAHDDILQQLVADAGRAGGDDMGWTGMPADDDAHMAVSDDAEVHMVTDSSGRSSSSNSNGTLAPSPVERPESSLLRKRPSESAESPSTDHAGQRPTRRARNTLSAAQNEEDGEPSVFRAYIGFLWFFEHPLLPSDDAVEAVQRGVDAVVAQTPELTGRLRDDAKAQLVCVDYSDPPSAVRVEKRQADYAYDEMAACGFDQNRFPQIFDDIPGPTPAVDGLPVLVVQAVAMREGGLVLAVCCHHIAADATAAAAVAQRISLACSSEPGAPLGGDALWSDRRVVEKMLLHHEPRVLLCAGHDPVERGQRQHPATGLAVHGSMRRRQIRLGQEALELLKELARGHGCSTNALVMALLWRAWARALVAHGSQGTYSYSGGPVDMRSHGEPRMRSYLGNFIQPLPMAAERSIIVESTLVDVAMLVRRNFQTASLGGLRAHMDLSADGDIVADLAATDTPVLTYSNMSQLALGQISFGLGQPAAVHLRSFDASYMVFAISDGRGGIVANTVLPQSLFDALAADPELSRFAQLS</sequence>
<dbReference type="Gene3D" id="3.30.559.10">
    <property type="entry name" value="Chloramphenicol acetyltransferase-like domain"/>
    <property type="match status" value="2"/>
</dbReference>
<dbReference type="PANTHER" id="PTHR31642:SF310">
    <property type="entry name" value="FATTY ALCOHOL:CAFFEOYL-COA ACYLTRANSFERASE"/>
    <property type="match status" value="1"/>
</dbReference>
<gene>
    <name evidence="3" type="ORF">LPJ61_004949</name>
</gene>
<reference evidence="3" key="1">
    <citation type="submission" date="2022-07" db="EMBL/GenBank/DDBJ databases">
        <title>Phylogenomic reconstructions and comparative analyses of Kickxellomycotina fungi.</title>
        <authorList>
            <person name="Reynolds N.K."/>
            <person name="Stajich J.E."/>
            <person name="Barry K."/>
            <person name="Grigoriev I.V."/>
            <person name="Crous P."/>
            <person name="Smith M.E."/>
        </authorList>
    </citation>
    <scope>NUCLEOTIDE SEQUENCE</scope>
    <source>
        <strain evidence="3">BCRC 34381</strain>
    </source>
</reference>
<keyword evidence="1" id="KW-0808">Transferase</keyword>
<dbReference type="Proteomes" id="UP001143981">
    <property type="component" value="Unassembled WGS sequence"/>
</dbReference>
<dbReference type="OrthoDB" id="5559111at2759"/>
<dbReference type="GO" id="GO:0016747">
    <property type="term" value="F:acyltransferase activity, transferring groups other than amino-acyl groups"/>
    <property type="evidence" value="ECO:0007669"/>
    <property type="project" value="TreeGrafter"/>
</dbReference>
<name>A0A9W7YAU9_9FUNG</name>
<dbReference type="InterPro" id="IPR050317">
    <property type="entry name" value="Plant_Fungal_Acyltransferase"/>
</dbReference>
<dbReference type="EMBL" id="JANBOI010001359">
    <property type="protein sequence ID" value="KAJ1726810.1"/>
    <property type="molecule type" value="Genomic_DNA"/>
</dbReference>
<protein>
    <recommendedName>
        <fullName evidence="5">CoA-dependent acyltransferase</fullName>
    </recommendedName>
</protein>
<evidence type="ECO:0000256" key="1">
    <source>
        <dbReference type="ARBA" id="ARBA00022679"/>
    </source>
</evidence>
<comment type="caution">
    <text evidence="3">The sequence shown here is derived from an EMBL/GenBank/DDBJ whole genome shotgun (WGS) entry which is preliminary data.</text>
</comment>
<accession>A0A9W7YAU9</accession>
<dbReference type="PANTHER" id="PTHR31642">
    <property type="entry name" value="TRICHOTHECENE 3-O-ACETYLTRANSFERASE"/>
    <property type="match status" value="1"/>
</dbReference>
<evidence type="ECO:0000313" key="3">
    <source>
        <dbReference type="EMBL" id="KAJ1726810.1"/>
    </source>
</evidence>
<keyword evidence="4" id="KW-1185">Reference proteome</keyword>
<dbReference type="AlphaFoldDB" id="A0A9W7YAU9"/>
<evidence type="ECO:0000313" key="4">
    <source>
        <dbReference type="Proteomes" id="UP001143981"/>
    </source>
</evidence>
<dbReference type="SUPFAM" id="SSF52777">
    <property type="entry name" value="CoA-dependent acyltransferases"/>
    <property type="match status" value="1"/>
</dbReference>
<feature type="compositionally biased region" description="Low complexity" evidence="2">
    <location>
        <begin position="343"/>
        <end position="354"/>
    </location>
</feature>
<evidence type="ECO:0008006" key="5">
    <source>
        <dbReference type="Google" id="ProtNLM"/>
    </source>
</evidence>
<feature type="non-terminal residue" evidence="3">
    <location>
        <position position="821"/>
    </location>
</feature>